<dbReference type="Proteomes" id="UP000076872">
    <property type="component" value="Unassembled WGS sequence"/>
</dbReference>
<dbReference type="PANTHER" id="PTHR43630:SF1">
    <property type="entry name" value="POLY-BETA-1,6-N-ACETYL-D-GLUCOSAMINE SYNTHASE"/>
    <property type="match status" value="1"/>
</dbReference>
<proteinExistence type="inferred from homology"/>
<dbReference type="Gene3D" id="3.90.550.10">
    <property type="entry name" value="Spore Coat Polysaccharide Biosynthesis Protein SpsA, Chain A"/>
    <property type="match status" value="1"/>
</dbReference>
<evidence type="ECO:0000259" key="5">
    <source>
        <dbReference type="Pfam" id="PF00535"/>
    </source>
</evidence>
<comment type="similarity">
    <text evidence="1">Belongs to the glycosyltransferase 2 family.</text>
</comment>
<name>A0AAW3RA36_LACPN</name>
<evidence type="ECO:0000256" key="3">
    <source>
        <dbReference type="ARBA" id="ARBA00022679"/>
    </source>
</evidence>
<evidence type="ECO:0000313" key="6">
    <source>
        <dbReference type="EMBL" id="KZV00773.1"/>
    </source>
</evidence>
<accession>A0AAW3RA36</accession>
<dbReference type="PANTHER" id="PTHR43630">
    <property type="entry name" value="POLY-BETA-1,6-N-ACETYL-D-GLUCOSAMINE SYNTHASE"/>
    <property type="match status" value="1"/>
</dbReference>
<dbReference type="Pfam" id="PF00535">
    <property type="entry name" value="Glycos_transf_2"/>
    <property type="match status" value="1"/>
</dbReference>
<dbReference type="EMBL" id="LUXO01000036">
    <property type="protein sequence ID" value="KZV00773.1"/>
    <property type="molecule type" value="Genomic_DNA"/>
</dbReference>
<dbReference type="InterPro" id="IPR029044">
    <property type="entry name" value="Nucleotide-diphossugar_trans"/>
</dbReference>
<dbReference type="AlphaFoldDB" id="A0AAW3RA36"/>
<keyword evidence="4" id="KW-0812">Transmembrane</keyword>
<sequence>MVSFFFDLTIFITGIFTISFLVIFICAWTIYYRVETSFLATNKKEIKKVISEVLTILTLTSIWISLLMGLLTLSGAVSFWLPKSRQKITVGSLPYYPLITLVVPAHNEELVIKQTISAILNLNYPHNKLEILLYADNCTDETAEMMRKTVLEESVHDQKIRVVERSGNGGKAGVLNDALKIATGKYIGVYDADAVPEKNALYFLVKKILEKPNRYKAAFGRNKTRNAQHNFLTKCINQEIVVTQRIQHVGIWQLFRIGRIPGTNFIIETDYVKKIGGWTNGALTEDTDISFKIMQEGMLIALAYSSEAFQQEPERIKDYYFQRLRWAKGNYQVVMANFKHLFDKSNWRVKLEAFYYSCTFFWFNAAIVLSDAFLISNLVALLIQLWRPETAIPFDFYSSNIMITQLLLFNWLLMILLYVLQINTAMATQYGQATTEQIWLSLISYFTYSQLFIVISIHAIISVLLDTVFHRDGSKWIKTKRFMD</sequence>
<keyword evidence="4" id="KW-1133">Transmembrane helix</keyword>
<dbReference type="GO" id="GO:0016757">
    <property type="term" value="F:glycosyltransferase activity"/>
    <property type="evidence" value="ECO:0007669"/>
    <property type="project" value="UniProtKB-KW"/>
</dbReference>
<feature type="transmembrane region" description="Helical" evidence="4">
    <location>
        <begin position="360"/>
        <end position="385"/>
    </location>
</feature>
<feature type="transmembrane region" description="Helical" evidence="4">
    <location>
        <begin position="6"/>
        <end position="32"/>
    </location>
</feature>
<protein>
    <recommendedName>
        <fullName evidence="5">Glycosyltransferase 2-like domain-containing protein</fullName>
    </recommendedName>
</protein>
<gene>
    <name evidence="6" type="ORF">NAB2_3130</name>
</gene>
<evidence type="ECO:0000256" key="2">
    <source>
        <dbReference type="ARBA" id="ARBA00022676"/>
    </source>
</evidence>
<organism evidence="6 7">
    <name type="scientific">Lactiplantibacillus plantarum</name>
    <name type="common">Lactobacillus plantarum</name>
    <dbReference type="NCBI Taxonomy" id="1590"/>
    <lineage>
        <taxon>Bacteria</taxon>
        <taxon>Bacillati</taxon>
        <taxon>Bacillota</taxon>
        <taxon>Bacilli</taxon>
        <taxon>Lactobacillales</taxon>
        <taxon>Lactobacillaceae</taxon>
        <taxon>Lactiplantibacillus</taxon>
    </lineage>
</organism>
<keyword evidence="2" id="KW-0328">Glycosyltransferase</keyword>
<dbReference type="SUPFAM" id="SSF53448">
    <property type="entry name" value="Nucleotide-diphospho-sugar transferases"/>
    <property type="match status" value="1"/>
</dbReference>
<feature type="transmembrane region" description="Helical" evidence="4">
    <location>
        <begin position="438"/>
        <end position="465"/>
    </location>
</feature>
<keyword evidence="4" id="KW-0472">Membrane</keyword>
<reference evidence="6 7" key="1">
    <citation type="submission" date="2016-03" db="EMBL/GenBank/DDBJ databases">
        <title>Comparative genomics of 54 Lactobacillus plantarum strains reveals genomic uncoupling from niche constraints.</title>
        <authorList>
            <person name="Martino M.E."/>
        </authorList>
    </citation>
    <scope>NUCLEOTIDE SEQUENCE [LARGE SCALE GENOMIC DNA]</scope>
    <source>
        <strain evidence="6 7">NAB2</strain>
    </source>
</reference>
<dbReference type="CDD" id="cd06423">
    <property type="entry name" value="CESA_like"/>
    <property type="match status" value="1"/>
</dbReference>
<feature type="transmembrane region" description="Helical" evidence="4">
    <location>
        <begin position="406"/>
        <end position="426"/>
    </location>
</feature>
<comment type="caution">
    <text evidence="6">The sequence shown here is derived from an EMBL/GenBank/DDBJ whole genome shotgun (WGS) entry which is preliminary data.</text>
</comment>
<dbReference type="InterPro" id="IPR001173">
    <property type="entry name" value="Glyco_trans_2-like"/>
</dbReference>
<evidence type="ECO:0000313" key="7">
    <source>
        <dbReference type="Proteomes" id="UP000076872"/>
    </source>
</evidence>
<evidence type="ECO:0000256" key="1">
    <source>
        <dbReference type="ARBA" id="ARBA00006739"/>
    </source>
</evidence>
<feature type="domain" description="Glycosyltransferase 2-like" evidence="5">
    <location>
        <begin position="101"/>
        <end position="221"/>
    </location>
</feature>
<keyword evidence="3" id="KW-0808">Transferase</keyword>
<evidence type="ECO:0000256" key="4">
    <source>
        <dbReference type="SAM" id="Phobius"/>
    </source>
</evidence>
<feature type="transmembrane region" description="Helical" evidence="4">
    <location>
        <begin position="53"/>
        <end position="81"/>
    </location>
</feature>